<reference evidence="2" key="1">
    <citation type="submission" date="2021-03" db="EMBL/GenBank/DDBJ databases">
        <title>Draft genome sequence of rust myrtle Austropuccinia psidii MF-1, a brazilian biotype.</title>
        <authorList>
            <person name="Quecine M.C."/>
            <person name="Pachon D.M.R."/>
            <person name="Bonatelli M.L."/>
            <person name="Correr F.H."/>
            <person name="Franceschini L.M."/>
            <person name="Leite T.F."/>
            <person name="Margarido G.R.A."/>
            <person name="Almeida C.A."/>
            <person name="Ferrarezi J.A."/>
            <person name="Labate C.A."/>
        </authorList>
    </citation>
    <scope>NUCLEOTIDE SEQUENCE</scope>
    <source>
        <strain evidence="2">MF-1</strain>
    </source>
</reference>
<dbReference type="OrthoDB" id="3259198at2759"/>
<dbReference type="Proteomes" id="UP000765509">
    <property type="component" value="Unassembled WGS sequence"/>
</dbReference>
<name>A0A9Q3PVN5_9BASI</name>
<evidence type="ECO:0000313" key="2">
    <source>
        <dbReference type="EMBL" id="MBW0575121.1"/>
    </source>
</evidence>
<evidence type="ECO:0000313" key="3">
    <source>
        <dbReference type="Proteomes" id="UP000765509"/>
    </source>
</evidence>
<dbReference type="InterPro" id="IPR012337">
    <property type="entry name" value="RNaseH-like_sf"/>
</dbReference>
<dbReference type="AlphaFoldDB" id="A0A9Q3PVN5"/>
<organism evidence="2 3">
    <name type="scientific">Austropuccinia psidii MF-1</name>
    <dbReference type="NCBI Taxonomy" id="1389203"/>
    <lineage>
        <taxon>Eukaryota</taxon>
        <taxon>Fungi</taxon>
        <taxon>Dikarya</taxon>
        <taxon>Basidiomycota</taxon>
        <taxon>Pucciniomycotina</taxon>
        <taxon>Pucciniomycetes</taxon>
        <taxon>Pucciniales</taxon>
        <taxon>Sphaerophragmiaceae</taxon>
        <taxon>Austropuccinia</taxon>
    </lineage>
</organism>
<protein>
    <recommendedName>
        <fullName evidence="4">hAT-like transposase RNase-H fold domain-containing protein</fullName>
    </recommendedName>
</protein>
<dbReference type="SUPFAM" id="SSF53098">
    <property type="entry name" value="Ribonuclease H-like"/>
    <property type="match status" value="1"/>
</dbReference>
<feature type="region of interest" description="Disordered" evidence="1">
    <location>
        <begin position="105"/>
        <end position="127"/>
    </location>
</feature>
<evidence type="ECO:0000256" key="1">
    <source>
        <dbReference type="SAM" id="MobiDB-lite"/>
    </source>
</evidence>
<gene>
    <name evidence="2" type="ORF">O181_114836</name>
</gene>
<keyword evidence="3" id="KW-1185">Reference proteome</keyword>
<comment type="caution">
    <text evidence="2">The sequence shown here is derived from an EMBL/GenBank/DDBJ whole genome shotgun (WGS) entry which is preliminary data.</text>
</comment>
<dbReference type="EMBL" id="AVOT02095617">
    <property type="protein sequence ID" value="MBW0575121.1"/>
    <property type="molecule type" value="Genomic_DNA"/>
</dbReference>
<feature type="compositionally biased region" description="Polar residues" evidence="1">
    <location>
        <begin position="108"/>
        <end position="117"/>
    </location>
</feature>
<proteinExistence type="predicted"/>
<accession>A0A9Q3PVN5</accession>
<evidence type="ECO:0008006" key="4">
    <source>
        <dbReference type="Google" id="ProtNLM"/>
    </source>
</evidence>
<sequence length="127" mass="14538">MISPHSGTALAWAFWDTLAERGIIKCIYSITGDNSANKLEMVQSLLRKYEGINMQWDQNNFFHRCACHVLNLVAKDFFLYMRELSDDNYKCFSDYLAVEKAPIEESDTNSTPANMDNQGEYPPLVIS</sequence>